<gene>
    <name evidence="1" type="ORF">DI392_07835</name>
</gene>
<dbReference type="AlphaFoldDB" id="A0A2U3BBE0"/>
<evidence type="ECO:0000313" key="2">
    <source>
        <dbReference type="Proteomes" id="UP000245362"/>
    </source>
</evidence>
<dbReference type="Proteomes" id="UP000245362">
    <property type="component" value="Unassembled WGS sequence"/>
</dbReference>
<keyword evidence="2" id="KW-1185">Reference proteome</keyword>
<protein>
    <submittedName>
        <fullName evidence="1">Uncharacterized protein</fullName>
    </submittedName>
</protein>
<proteinExistence type="predicted"/>
<sequence length="364" mass="40326">MVTRTGQYTSPTGFGKFSYDIDTDTGTFKVYLDVNWDFSDAPDVPETVYKEQFASNVKTAWDRKFKFQKGDLELEPTFHVRENAHGLKCAVKSGHGQSALIASDPPSLVLYESAWKFNDEIAGVSPTALSRAAAATNLHQRIGQAVNEASQISLTRTGDTWSVDDDDGKLAALAEKLKAMPVKQFPIVIKATSGAKGKAQTLVNTVQSFLRDAGVTYPIRIQPTKTFPKLKIPFRKHKTQADAVIELPDLNYGSELFTAHWYRYRVADHEFGHLLGLPDEYTLYPKDSSIEKAHSEWKRLCVAAGVRANKIPSKEGDMVNNLSIMCCGWVTSECHFVTLWDALTKTAGPGWQIVRGTESATVTQ</sequence>
<comment type="caution">
    <text evidence="1">The sequence shown here is derived from an EMBL/GenBank/DDBJ whole genome shotgun (WGS) entry which is preliminary data.</text>
</comment>
<dbReference type="SUPFAM" id="SSF55486">
    <property type="entry name" value="Metalloproteases ('zincins'), catalytic domain"/>
    <property type="match status" value="1"/>
</dbReference>
<organism evidence="1 2">
    <name type="scientific">Vibrio albus</name>
    <dbReference type="NCBI Taxonomy" id="2200953"/>
    <lineage>
        <taxon>Bacteria</taxon>
        <taxon>Pseudomonadati</taxon>
        <taxon>Pseudomonadota</taxon>
        <taxon>Gammaproteobacteria</taxon>
        <taxon>Vibrionales</taxon>
        <taxon>Vibrionaceae</taxon>
        <taxon>Vibrio</taxon>
    </lineage>
</organism>
<dbReference type="RefSeq" id="WP_109319344.1">
    <property type="nucleotide sequence ID" value="NZ_QFWT01000003.1"/>
</dbReference>
<reference evidence="1 2" key="1">
    <citation type="submission" date="2018-05" db="EMBL/GenBank/DDBJ databases">
        <title>Vibrio limimaris sp. nov., isolated from marine sediment.</title>
        <authorList>
            <person name="Li C.-M."/>
        </authorList>
    </citation>
    <scope>NUCLEOTIDE SEQUENCE [LARGE SCALE GENOMIC DNA]</scope>
    <source>
        <strain evidence="1 2">E4404</strain>
    </source>
</reference>
<name>A0A2U3BBE0_9VIBR</name>
<accession>A0A2U3BBE0</accession>
<evidence type="ECO:0000313" key="1">
    <source>
        <dbReference type="EMBL" id="PWI34093.1"/>
    </source>
</evidence>
<dbReference type="OrthoDB" id="5606262at2"/>
<dbReference type="EMBL" id="QFWT01000003">
    <property type="protein sequence ID" value="PWI34093.1"/>
    <property type="molecule type" value="Genomic_DNA"/>
</dbReference>